<dbReference type="PANTHER" id="PTHR17490:SF16">
    <property type="entry name" value="THREONYLCARBAMOYL-AMP SYNTHASE"/>
    <property type="match status" value="1"/>
</dbReference>
<comment type="similarity">
    <text evidence="2 13">Belongs to the SUA5 family.</text>
</comment>
<dbReference type="EC" id="2.7.7.87" evidence="3 13"/>
<dbReference type="GO" id="GO:0008033">
    <property type="term" value="P:tRNA processing"/>
    <property type="evidence" value="ECO:0007669"/>
    <property type="project" value="UniProtKB-KW"/>
</dbReference>
<feature type="binding site" evidence="14">
    <location>
        <position position="119"/>
    </location>
    <ligand>
        <name>L-threonine</name>
        <dbReference type="ChEBI" id="CHEBI:57926"/>
    </ligand>
</feature>
<dbReference type="AlphaFoldDB" id="S0EXG1"/>
<evidence type="ECO:0000256" key="1">
    <source>
        <dbReference type="ARBA" id="ARBA00004496"/>
    </source>
</evidence>
<dbReference type="GO" id="GO:0000049">
    <property type="term" value="F:tRNA binding"/>
    <property type="evidence" value="ECO:0007669"/>
    <property type="project" value="TreeGrafter"/>
</dbReference>
<dbReference type="Pfam" id="PF03481">
    <property type="entry name" value="Sua5_C"/>
    <property type="match status" value="1"/>
</dbReference>
<evidence type="ECO:0000256" key="8">
    <source>
        <dbReference type="ARBA" id="ARBA00022695"/>
    </source>
</evidence>
<sequence>MIETKCVPATPEAIAEAAARIRSGELVAFPTETVYGLGAHALNPQAVAAIFTAKGRPATNPLIVHVLDIEAARSLVTTWPAHAQRLAERFWPGPLTLVLPKNASVPDEVTGGGPTVGLRAPSHPVARALLEAARVPIAAPSANRSNHVSPTTAQHVWDDLKGRIALILDGGPTQGGLESTVLSLAEDPPRILRLGLIPPAAIEAVVGPIRLPPLSSAQAEQEGTPLPSPGMLRRHYAPKVPLEIAENAAARVQELLAQGERVGWLALQVPGRWGENAVVIEMPTSAEAYAQRLYAALRELEAEAVTRIVVDAPPQTQEWLAIWDRLRRAAA</sequence>
<dbReference type="NCBIfam" id="TIGR00057">
    <property type="entry name" value="L-threonylcarbamoyladenylate synthase"/>
    <property type="match status" value="1"/>
</dbReference>
<dbReference type="KEGG" id="ccz:CCALI_02364"/>
<keyword evidence="6 13" id="KW-0808">Transferase</keyword>
<evidence type="ECO:0000256" key="7">
    <source>
        <dbReference type="ARBA" id="ARBA00022694"/>
    </source>
</evidence>
<gene>
    <name evidence="16" type="ORF">CCALI_02364</name>
</gene>
<evidence type="ECO:0000256" key="6">
    <source>
        <dbReference type="ARBA" id="ARBA00022679"/>
    </source>
</evidence>
<dbReference type="InterPro" id="IPR050156">
    <property type="entry name" value="TC-AMP_synthase_SUA5"/>
</dbReference>
<evidence type="ECO:0000256" key="2">
    <source>
        <dbReference type="ARBA" id="ARBA00007663"/>
    </source>
</evidence>
<dbReference type="SUPFAM" id="SSF55821">
    <property type="entry name" value="YrdC/RibB"/>
    <property type="match status" value="1"/>
</dbReference>
<feature type="binding site" evidence="14">
    <location>
        <position position="139"/>
    </location>
    <ligand>
        <name>L-threonine</name>
        <dbReference type="ChEBI" id="CHEBI:57926"/>
    </ligand>
</feature>
<reference evidence="17" key="1">
    <citation type="submission" date="2013-03" db="EMBL/GenBank/DDBJ databases">
        <title>Genome sequence of Chthonomonas calidirosea, the first sequenced genome from the Armatimonadetes phylum (formally candidate division OP10).</title>
        <authorList>
            <person name="Lee K.C.Y."/>
            <person name="Morgan X.C."/>
            <person name="Dunfield P.F."/>
            <person name="Tamas I."/>
            <person name="Houghton K.M."/>
            <person name="Vyssotski M."/>
            <person name="Ryan J.L.J."/>
            <person name="Lagutin K."/>
            <person name="McDonald I.R."/>
            <person name="Stott M.B."/>
        </authorList>
    </citation>
    <scope>NUCLEOTIDE SEQUENCE [LARGE SCALE GENOMIC DNA]</scope>
    <source>
        <strain evidence="17">DSM 23976 / ICMP 18418 / T49</strain>
    </source>
</reference>
<feature type="binding site" evidence="14">
    <location>
        <position position="56"/>
    </location>
    <ligand>
        <name>ATP</name>
        <dbReference type="ChEBI" id="CHEBI:30616"/>
    </ligand>
</feature>
<dbReference type="GO" id="GO:0003725">
    <property type="term" value="F:double-stranded RNA binding"/>
    <property type="evidence" value="ECO:0007669"/>
    <property type="project" value="UniProtKB-UniRule"/>
</dbReference>
<evidence type="ECO:0000313" key="17">
    <source>
        <dbReference type="Proteomes" id="UP000014227"/>
    </source>
</evidence>
<dbReference type="InterPro" id="IPR010923">
    <property type="entry name" value="T(6)A37_SUA5"/>
</dbReference>
<dbReference type="Gene3D" id="3.40.50.11030">
    <property type="entry name" value="Threonylcarbamoyl-AMP synthase, C-terminal domain"/>
    <property type="match status" value="1"/>
</dbReference>
<feature type="binding site" evidence="14">
    <location>
        <position position="33"/>
    </location>
    <ligand>
        <name>L-threonine</name>
        <dbReference type="ChEBI" id="CHEBI:57926"/>
    </ligand>
</feature>
<keyword evidence="10 13" id="KW-0067">ATP-binding</keyword>
<dbReference type="OrthoDB" id="9814580at2"/>
<evidence type="ECO:0000256" key="12">
    <source>
        <dbReference type="ARBA" id="ARBA00048366"/>
    </source>
</evidence>
<evidence type="ECO:0000259" key="15">
    <source>
        <dbReference type="PROSITE" id="PS51163"/>
    </source>
</evidence>
<dbReference type="Proteomes" id="UP000014227">
    <property type="component" value="Chromosome I"/>
</dbReference>
<evidence type="ECO:0000256" key="13">
    <source>
        <dbReference type="PIRNR" id="PIRNR004930"/>
    </source>
</evidence>
<name>S0EXG1_CHTCT</name>
<dbReference type="Gene3D" id="3.90.870.10">
    <property type="entry name" value="DHBP synthase"/>
    <property type="match status" value="1"/>
</dbReference>
<comment type="function">
    <text evidence="13">Required for the formation of a threonylcarbamoyl group on adenosine at position 37 (t(6)A37) in tRNAs that read codons beginning with adenine.</text>
</comment>
<feature type="domain" description="YrdC-like" evidence="15">
    <location>
        <begin position="11"/>
        <end position="197"/>
    </location>
</feature>
<evidence type="ECO:0000256" key="14">
    <source>
        <dbReference type="PIRSR" id="PIRSR004930-1"/>
    </source>
</evidence>
<evidence type="ECO:0000256" key="4">
    <source>
        <dbReference type="ARBA" id="ARBA00015492"/>
    </source>
</evidence>
<evidence type="ECO:0000256" key="3">
    <source>
        <dbReference type="ARBA" id="ARBA00012584"/>
    </source>
</evidence>
<dbReference type="PATRIC" id="fig|1303518.3.peg.2457"/>
<dbReference type="GO" id="GO:0005524">
    <property type="term" value="F:ATP binding"/>
    <property type="evidence" value="ECO:0007669"/>
    <property type="project" value="UniProtKB-UniRule"/>
</dbReference>
<protein>
    <recommendedName>
        <fullName evidence="4 13">Threonylcarbamoyl-AMP synthase</fullName>
        <shortName evidence="13">TC-AMP synthase</shortName>
        <ecNumber evidence="3 13">2.7.7.87</ecNumber>
    </recommendedName>
    <alternativeName>
        <fullName evidence="11 13">L-threonylcarbamoyladenylate synthase</fullName>
    </alternativeName>
</protein>
<evidence type="ECO:0000256" key="10">
    <source>
        <dbReference type="ARBA" id="ARBA00022840"/>
    </source>
</evidence>
<accession>S0EXG1</accession>
<feature type="binding site" evidence="14">
    <location>
        <position position="141"/>
    </location>
    <ligand>
        <name>ATP</name>
        <dbReference type="ChEBI" id="CHEBI:30616"/>
    </ligand>
</feature>
<dbReference type="InterPro" id="IPR005145">
    <property type="entry name" value="Sua5_C"/>
</dbReference>
<dbReference type="HOGENOM" id="CLU_031397_0_0_0"/>
<feature type="binding site" evidence="14">
    <location>
        <position position="60"/>
    </location>
    <ligand>
        <name>ATP</name>
        <dbReference type="ChEBI" id="CHEBI:30616"/>
    </ligand>
</feature>
<dbReference type="InterPro" id="IPR017945">
    <property type="entry name" value="DHBP_synth_RibB-like_a/b_dom"/>
</dbReference>
<dbReference type="eggNOG" id="COG0009">
    <property type="taxonomic scope" value="Bacteria"/>
</dbReference>
<dbReference type="PANTHER" id="PTHR17490">
    <property type="entry name" value="SUA5"/>
    <property type="match status" value="1"/>
</dbReference>
<dbReference type="InParanoid" id="S0EXG1"/>
<dbReference type="GO" id="GO:0006450">
    <property type="term" value="P:regulation of translational fidelity"/>
    <property type="evidence" value="ECO:0007669"/>
    <property type="project" value="TreeGrafter"/>
</dbReference>
<dbReference type="FunCoup" id="S0EXG1">
    <property type="interactions" value="378"/>
</dbReference>
<evidence type="ECO:0000256" key="9">
    <source>
        <dbReference type="ARBA" id="ARBA00022741"/>
    </source>
</evidence>
<feature type="binding site" evidence="14">
    <location>
        <position position="193"/>
    </location>
    <ligand>
        <name>ATP</name>
        <dbReference type="ChEBI" id="CHEBI:30616"/>
    </ligand>
</feature>
<dbReference type="GO" id="GO:0061710">
    <property type="term" value="F:L-threonylcarbamoyladenylate synthase"/>
    <property type="evidence" value="ECO:0007669"/>
    <property type="project" value="UniProtKB-EC"/>
</dbReference>
<keyword evidence="17" id="KW-1185">Reference proteome</keyword>
<evidence type="ECO:0000313" key="16">
    <source>
        <dbReference type="EMBL" id="CCW36168.1"/>
    </source>
</evidence>
<dbReference type="FunFam" id="3.90.870.10:FF:000009">
    <property type="entry name" value="Threonylcarbamoyl-AMP synthase, putative"/>
    <property type="match status" value="1"/>
</dbReference>
<dbReference type="RefSeq" id="WP_016483685.1">
    <property type="nucleotide sequence ID" value="NC_021487.1"/>
</dbReference>
<dbReference type="GO" id="GO:0005737">
    <property type="term" value="C:cytoplasm"/>
    <property type="evidence" value="ECO:0007669"/>
    <property type="project" value="UniProtKB-SubCell"/>
</dbReference>
<keyword evidence="7 13" id="KW-0819">tRNA processing</keyword>
<comment type="subcellular location">
    <subcellularLocation>
        <location evidence="1 13">Cytoplasm</location>
    </subcellularLocation>
</comment>
<feature type="binding site" evidence="14">
    <location>
        <position position="236"/>
    </location>
    <ligand>
        <name>ATP</name>
        <dbReference type="ChEBI" id="CHEBI:30616"/>
    </ligand>
</feature>
<dbReference type="Pfam" id="PF01300">
    <property type="entry name" value="Sua5_yciO_yrdC"/>
    <property type="match status" value="1"/>
</dbReference>
<comment type="catalytic activity">
    <reaction evidence="12 13">
        <text>L-threonine + hydrogencarbonate + ATP = L-threonylcarbamoyladenylate + diphosphate + H2O</text>
        <dbReference type="Rhea" id="RHEA:36407"/>
        <dbReference type="ChEBI" id="CHEBI:15377"/>
        <dbReference type="ChEBI" id="CHEBI:17544"/>
        <dbReference type="ChEBI" id="CHEBI:30616"/>
        <dbReference type="ChEBI" id="CHEBI:33019"/>
        <dbReference type="ChEBI" id="CHEBI:57926"/>
        <dbReference type="ChEBI" id="CHEBI:73682"/>
        <dbReference type="EC" id="2.7.7.87"/>
    </reaction>
</comment>
<feature type="binding site" evidence="14">
    <location>
        <position position="149"/>
    </location>
    <ligand>
        <name>ATP</name>
        <dbReference type="ChEBI" id="CHEBI:30616"/>
    </ligand>
</feature>
<dbReference type="STRING" id="454171.CP488_01729"/>
<feature type="binding site" evidence="14">
    <location>
        <position position="179"/>
    </location>
    <ligand>
        <name>L-threonine</name>
        <dbReference type="ChEBI" id="CHEBI:57926"/>
    </ligand>
</feature>
<dbReference type="InterPro" id="IPR038385">
    <property type="entry name" value="Sua5/YwlC_C"/>
</dbReference>
<organism evidence="16 17">
    <name type="scientific">Chthonomonas calidirosea (strain DSM 23976 / ICMP 18418 / T49)</name>
    <dbReference type="NCBI Taxonomy" id="1303518"/>
    <lineage>
        <taxon>Bacteria</taxon>
        <taxon>Bacillati</taxon>
        <taxon>Armatimonadota</taxon>
        <taxon>Chthonomonadia</taxon>
        <taxon>Chthonomonadales</taxon>
        <taxon>Chthonomonadaceae</taxon>
        <taxon>Chthonomonas</taxon>
    </lineage>
</organism>
<dbReference type="PIRSF" id="PIRSF004930">
    <property type="entry name" value="Tln_factor_SUA5"/>
    <property type="match status" value="1"/>
</dbReference>
<dbReference type="EMBL" id="HF951689">
    <property type="protein sequence ID" value="CCW36168.1"/>
    <property type="molecule type" value="Genomic_DNA"/>
</dbReference>
<proteinExistence type="inferred from homology"/>
<keyword evidence="8 13" id="KW-0548">Nucleotidyltransferase</keyword>
<evidence type="ECO:0000256" key="11">
    <source>
        <dbReference type="ARBA" id="ARBA00029774"/>
    </source>
</evidence>
<feature type="binding site" evidence="14">
    <location>
        <position position="115"/>
    </location>
    <ligand>
        <name>ATP</name>
        <dbReference type="ChEBI" id="CHEBI:30616"/>
    </ligand>
</feature>
<dbReference type="InterPro" id="IPR006070">
    <property type="entry name" value="Sua5-like_dom"/>
</dbReference>
<dbReference type="PROSITE" id="PS51163">
    <property type="entry name" value="YRDC"/>
    <property type="match status" value="1"/>
</dbReference>
<evidence type="ECO:0000256" key="5">
    <source>
        <dbReference type="ARBA" id="ARBA00022490"/>
    </source>
</evidence>
<keyword evidence="9 13" id="KW-0547">Nucleotide-binding</keyword>
<feature type="binding site" evidence="14">
    <location>
        <position position="65"/>
    </location>
    <ligand>
        <name>L-threonine</name>
        <dbReference type="ChEBI" id="CHEBI:57926"/>
    </ligand>
</feature>
<keyword evidence="5 13" id="KW-0963">Cytoplasm</keyword>